<dbReference type="AlphaFoldDB" id="A0A4Q7UWP8"/>
<dbReference type="Proteomes" id="UP000291591">
    <property type="component" value="Unassembled WGS sequence"/>
</dbReference>
<keyword evidence="1" id="KW-0812">Transmembrane</keyword>
<dbReference type="Pfam" id="PF11292">
    <property type="entry name" value="DUF3093"/>
    <property type="match status" value="1"/>
</dbReference>
<protein>
    <submittedName>
        <fullName evidence="2">DUF3093 family protein</fullName>
    </submittedName>
</protein>
<keyword evidence="1" id="KW-0472">Membrane</keyword>
<evidence type="ECO:0000313" key="3">
    <source>
        <dbReference type="Proteomes" id="UP000291591"/>
    </source>
</evidence>
<feature type="transmembrane region" description="Helical" evidence="1">
    <location>
        <begin position="27"/>
        <end position="45"/>
    </location>
</feature>
<dbReference type="EMBL" id="SHKL01000001">
    <property type="protein sequence ID" value="RZT85428.1"/>
    <property type="molecule type" value="Genomic_DNA"/>
</dbReference>
<comment type="caution">
    <text evidence="2">The sequence shown here is derived from an EMBL/GenBank/DDBJ whole genome shotgun (WGS) entry which is preliminary data.</text>
</comment>
<evidence type="ECO:0000313" key="2">
    <source>
        <dbReference type="EMBL" id="RZT85428.1"/>
    </source>
</evidence>
<organism evidence="2 3">
    <name type="scientific">Pseudonocardia sediminis</name>
    <dbReference type="NCBI Taxonomy" id="1397368"/>
    <lineage>
        <taxon>Bacteria</taxon>
        <taxon>Bacillati</taxon>
        <taxon>Actinomycetota</taxon>
        <taxon>Actinomycetes</taxon>
        <taxon>Pseudonocardiales</taxon>
        <taxon>Pseudonocardiaceae</taxon>
        <taxon>Pseudonocardia</taxon>
    </lineage>
</organism>
<sequence length="142" mass="15495">MPSWWYLPAVGLGLLLGAEIHMGYPGVRSWIGYLILVPLCVLALWRLGRSRVLVRGGTLTVGDAAVDLAHIGRTDVVAEKFAKQDALGPQLDPTAMVLHRAWIPTVVRIEITDPSSEAPYWVVSTRRPDDLVAALERGTVTS</sequence>
<evidence type="ECO:0000256" key="1">
    <source>
        <dbReference type="SAM" id="Phobius"/>
    </source>
</evidence>
<accession>A0A4Q7UWP8</accession>
<dbReference type="InterPro" id="IPR021443">
    <property type="entry name" value="DUF3093"/>
</dbReference>
<reference evidence="2 3" key="1">
    <citation type="submission" date="2019-02" db="EMBL/GenBank/DDBJ databases">
        <title>Sequencing the genomes of 1000 actinobacteria strains.</title>
        <authorList>
            <person name="Klenk H.-P."/>
        </authorList>
    </citation>
    <scope>NUCLEOTIDE SEQUENCE [LARGE SCALE GENOMIC DNA]</scope>
    <source>
        <strain evidence="2 3">DSM 45779</strain>
    </source>
</reference>
<keyword evidence="1" id="KW-1133">Transmembrane helix</keyword>
<name>A0A4Q7UWP8_PSEST</name>
<proteinExistence type="predicted"/>
<gene>
    <name evidence="2" type="ORF">EV383_2293</name>
</gene>
<keyword evidence="3" id="KW-1185">Reference proteome</keyword>